<evidence type="ECO:0000313" key="2">
    <source>
        <dbReference type="Proteomes" id="UP000038045"/>
    </source>
</evidence>
<name>A0A0N5A019_PARTI</name>
<feature type="compositionally biased region" description="Polar residues" evidence="1">
    <location>
        <begin position="79"/>
        <end position="97"/>
    </location>
</feature>
<accession>A0A0N5A019</accession>
<protein>
    <submittedName>
        <fullName evidence="3">Dentin sialophosphoprotein-like</fullName>
    </submittedName>
</protein>
<feature type="compositionally biased region" description="Polar residues" evidence="1">
    <location>
        <begin position="52"/>
        <end position="67"/>
    </location>
</feature>
<feature type="compositionally biased region" description="Low complexity" evidence="1">
    <location>
        <begin position="124"/>
        <end position="135"/>
    </location>
</feature>
<organism evidence="2 3">
    <name type="scientific">Parastrongyloides trichosuri</name>
    <name type="common">Possum-specific nematode worm</name>
    <dbReference type="NCBI Taxonomy" id="131310"/>
    <lineage>
        <taxon>Eukaryota</taxon>
        <taxon>Metazoa</taxon>
        <taxon>Ecdysozoa</taxon>
        <taxon>Nematoda</taxon>
        <taxon>Chromadorea</taxon>
        <taxon>Rhabditida</taxon>
        <taxon>Tylenchina</taxon>
        <taxon>Panagrolaimomorpha</taxon>
        <taxon>Strongyloidoidea</taxon>
        <taxon>Strongyloididae</taxon>
        <taxon>Parastrongyloides</taxon>
    </lineage>
</organism>
<feature type="region of interest" description="Disordered" evidence="1">
    <location>
        <begin position="1"/>
        <end position="26"/>
    </location>
</feature>
<dbReference type="AlphaFoldDB" id="A0A0N5A019"/>
<sequence>MNPYDCNGYSDISSDEPSTNSLTGSQWKTSSISLYISKKNSDESDDDQESQLDATTSDGGYSVTSTVDPIEFDADQEPQLDSTTSDGRYSVTSTVDPNDSNGDSDISSNESFTNLVTDSERETSSVNSSDSNSYESDADQEPQLDSTTYNGGYNVASTMNPNDSNGDSVFQVMNFPRLR</sequence>
<dbReference type="WBParaSite" id="PTRK_0001463625.1">
    <property type="protein sequence ID" value="PTRK_0001463625.1"/>
    <property type="gene ID" value="PTRK_0001463625"/>
</dbReference>
<feature type="compositionally biased region" description="Polar residues" evidence="1">
    <location>
        <begin position="10"/>
        <end position="26"/>
    </location>
</feature>
<proteinExistence type="predicted"/>
<reference evidence="3" key="1">
    <citation type="submission" date="2017-02" db="UniProtKB">
        <authorList>
            <consortium name="WormBaseParasite"/>
        </authorList>
    </citation>
    <scope>IDENTIFICATION</scope>
</reference>
<feature type="compositionally biased region" description="Low complexity" evidence="1">
    <location>
        <begin position="98"/>
        <end position="111"/>
    </location>
</feature>
<feature type="region of interest" description="Disordered" evidence="1">
    <location>
        <begin position="38"/>
        <end position="179"/>
    </location>
</feature>
<evidence type="ECO:0000256" key="1">
    <source>
        <dbReference type="SAM" id="MobiDB-lite"/>
    </source>
</evidence>
<feature type="compositionally biased region" description="Polar residues" evidence="1">
    <location>
        <begin position="143"/>
        <end position="168"/>
    </location>
</feature>
<keyword evidence="2" id="KW-1185">Reference proteome</keyword>
<dbReference type="Proteomes" id="UP000038045">
    <property type="component" value="Unplaced"/>
</dbReference>
<evidence type="ECO:0000313" key="3">
    <source>
        <dbReference type="WBParaSite" id="PTRK_0001463625.1"/>
    </source>
</evidence>